<gene>
    <name evidence="7" type="ORF">FYJ51_12095</name>
</gene>
<dbReference type="PANTHER" id="PTHR32196">
    <property type="entry name" value="ABC TRANSPORTER PERMEASE PROTEIN YPHD-RELATED-RELATED"/>
    <property type="match status" value="1"/>
</dbReference>
<name>A0A7X2NU90_9FIRM</name>
<dbReference type="EMBL" id="VUMN01000041">
    <property type="protein sequence ID" value="MSS59634.1"/>
    <property type="molecule type" value="Genomic_DNA"/>
</dbReference>
<dbReference type="AlphaFoldDB" id="A0A7X2NU90"/>
<evidence type="ECO:0000313" key="7">
    <source>
        <dbReference type="EMBL" id="MSS59634.1"/>
    </source>
</evidence>
<dbReference type="GO" id="GO:0005886">
    <property type="term" value="C:plasma membrane"/>
    <property type="evidence" value="ECO:0007669"/>
    <property type="project" value="UniProtKB-SubCell"/>
</dbReference>
<comment type="caution">
    <text evidence="7">The sequence shown here is derived from an EMBL/GenBank/DDBJ whole genome shotgun (WGS) entry which is preliminary data.</text>
</comment>
<feature type="transmembrane region" description="Helical" evidence="6">
    <location>
        <begin position="235"/>
        <end position="255"/>
    </location>
</feature>
<reference evidence="7 8" key="1">
    <citation type="submission" date="2019-08" db="EMBL/GenBank/DDBJ databases">
        <title>In-depth cultivation of the pig gut microbiome towards novel bacterial diversity and tailored functional studies.</title>
        <authorList>
            <person name="Wylensek D."/>
            <person name="Hitch T.C.A."/>
            <person name="Clavel T."/>
        </authorList>
    </citation>
    <scope>NUCLEOTIDE SEQUENCE [LARGE SCALE GENOMIC DNA]</scope>
    <source>
        <strain evidence="7 8">Oil+RF-744-GAM-WT-6</strain>
    </source>
</reference>
<evidence type="ECO:0000256" key="6">
    <source>
        <dbReference type="SAM" id="Phobius"/>
    </source>
</evidence>
<feature type="transmembrane region" description="Helical" evidence="6">
    <location>
        <begin position="94"/>
        <end position="113"/>
    </location>
</feature>
<sequence length="317" mass="35202">MNRKVKSALKNKKSIRIDWSLLLAILLLILVILRSDRNSALMWTYFRQFLILAPGILGEMIFLIAGRVDLSVGGTIVLLKQILSYLVLFRNLPVLLSAALSFGIAIAIGFAKAACTCSVRSPFEVITYGIGYLFTSLASGMNLWILQNNASTQNDSVYGVPIYIFTILAVICICWFLEKTTIGRSIRIFGSDSALSDAMHMPIRKILITASLLCSFLFLDYMLCQVSRTGLLTQLDSANLTYNILAGGMIGTHIFRKYKNVLLGLLVGTLEIILFNAATQFYGLPNMLIWTCYGVIILISVFTTPVLNESIRSRIEQ</sequence>
<keyword evidence="3 6" id="KW-0812">Transmembrane</keyword>
<protein>
    <recommendedName>
        <fullName evidence="9">ABC transporter permease</fullName>
    </recommendedName>
</protein>
<feature type="transmembrane region" description="Helical" evidence="6">
    <location>
        <begin position="45"/>
        <end position="63"/>
    </location>
</feature>
<proteinExistence type="predicted"/>
<dbReference type="InterPro" id="IPR001851">
    <property type="entry name" value="ABC_transp_permease"/>
</dbReference>
<keyword evidence="8" id="KW-1185">Reference proteome</keyword>
<feature type="transmembrane region" description="Helical" evidence="6">
    <location>
        <begin position="125"/>
        <end position="146"/>
    </location>
</feature>
<keyword evidence="5 6" id="KW-0472">Membrane</keyword>
<accession>A0A7X2NU90</accession>
<evidence type="ECO:0000256" key="3">
    <source>
        <dbReference type="ARBA" id="ARBA00022692"/>
    </source>
</evidence>
<keyword evidence="4 6" id="KW-1133">Transmembrane helix</keyword>
<evidence type="ECO:0008006" key="9">
    <source>
        <dbReference type="Google" id="ProtNLM"/>
    </source>
</evidence>
<evidence type="ECO:0000256" key="1">
    <source>
        <dbReference type="ARBA" id="ARBA00004651"/>
    </source>
</evidence>
<evidence type="ECO:0000256" key="5">
    <source>
        <dbReference type="ARBA" id="ARBA00023136"/>
    </source>
</evidence>
<dbReference type="Proteomes" id="UP000461880">
    <property type="component" value="Unassembled WGS sequence"/>
</dbReference>
<dbReference type="GO" id="GO:0022857">
    <property type="term" value="F:transmembrane transporter activity"/>
    <property type="evidence" value="ECO:0007669"/>
    <property type="project" value="InterPro"/>
</dbReference>
<keyword evidence="2" id="KW-1003">Cell membrane</keyword>
<feature type="transmembrane region" description="Helical" evidence="6">
    <location>
        <begin position="158"/>
        <end position="177"/>
    </location>
</feature>
<evidence type="ECO:0000256" key="4">
    <source>
        <dbReference type="ARBA" id="ARBA00022989"/>
    </source>
</evidence>
<evidence type="ECO:0000313" key="8">
    <source>
        <dbReference type="Proteomes" id="UP000461880"/>
    </source>
</evidence>
<dbReference type="Pfam" id="PF02653">
    <property type="entry name" value="BPD_transp_2"/>
    <property type="match status" value="1"/>
</dbReference>
<organism evidence="7 8">
    <name type="scientific">Stecheria intestinalis</name>
    <dbReference type="NCBI Taxonomy" id="2606630"/>
    <lineage>
        <taxon>Bacteria</taxon>
        <taxon>Bacillati</taxon>
        <taxon>Bacillota</taxon>
        <taxon>Erysipelotrichia</taxon>
        <taxon>Erysipelotrichales</taxon>
        <taxon>Erysipelotrichaceae</taxon>
        <taxon>Stecheria</taxon>
    </lineage>
</organism>
<feature type="transmembrane region" description="Helical" evidence="6">
    <location>
        <begin position="288"/>
        <end position="307"/>
    </location>
</feature>
<comment type="subcellular location">
    <subcellularLocation>
        <location evidence="1">Cell membrane</location>
        <topology evidence="1">Multi-pass membrane protein</topology>
    </subcellularLocation>
</comment>
<feature type="transmembrane region" description="Helical" evidence="6">
    <location>
        <begin position="262"/>
        <end position="282"/>
    </location>
</feature>
<evidence type="ECO:0000256" key="2">
    <source>
        <dbReference type="ARBA" id="ARBA00022475"/>
    </source>
</evidence>
<feature type="transmembrane region" description="Helical" evidence="6">
    <location>
        <begin position="206"/>
        <end position="223"/>
    </location>
</feature>